<feature type="compositionally biased region" description="Gly residues" evidence="7">
    <location>
        <begin position="136"/>
        <end position="149"/>
    </location>
</feature>
<gene>
    <name evidence="9" type="ORF">GGQ73_004403</name>
</gene>
<keyword evidence="6 8" id="KW-0472">Membrane</keyword>
<evidence type="ECO:0000256" key="6">
    <source>
        <dbReference type="ARBA" id="ARBA00023136"/>
    </source>
</evidence>
<dbReference type="Proteomes" id="UP000565286">
    <property type="component" value="Unassembled WGS sequence"/>
</dbReference>
<dbReference type="Gene3D" id="2.40.128.260">
    <property type="entry name" value="Type IV secretion system, VirB10/TraB/TrbI"/>
    <property type="match status" value="2"/>
</dbReference>
<proteinExistence type="inferred from homology"/>
<sequence>MSNTDNQNQNEEASVAGERGPGITSVAEEKSAAGTIGRSVVVGLIVLAGLGFLYATWDSGDKNEEVRETKTQIGPGAVPFQPAALPPPPEPPPAPVQQPQPVQQVQQPEPRDEMLDASIRSPVIAFSNSSSRRDNGQGGQQGQGQGGPGQDFSVDLPPGIGGLLGGQQAQQRQDRLRDKLQPTNLEGVTASVLPDLHMVVPQGTQIPCVLQTAISSDQPGMVSCVIQRDVMSASGQVVLMEKGTTVTGEYNDGLRRGQKRIFVLWNRARTPTGVIVNMASPGADGLGRSGFDGKIDNHFWERFGGAILMSIVGDASKYAFQQLNDGTDFETNETENASRDAASIALENSINIPPTLYKNQGEQVSIFVARDLFFDKVYQLQTTETRTQILDRTATGNMRANAPIMATK</sequence>
<dbReference type="EMBL" id="JACIDV010000018">
    <property type="protein sequence ID" value="MBB3948416.1"/>
    <property type="molecule type" value="Genomic_DNA"/>
</dbReference>
<evidence type="ECO:0000256" key="1">
    <source>
        <dbReference type="ARBA" id="ARBA00004162"/>
    </source>
</evidence>
<evidence type="ECO:0000256" key="2">
    <source>
        <dbReference type="ARBA" id="ARBA00010265"/>
    </source>
</evidence>
<evidence type="ECO:0000313" key="9">
    <source>
        <dbReference type="EMBL" id="MBB3948416.1"/>
    </source>
</evidence>
<feature type="region of interest" description="Disordered" evidence="7">
    <location>
        <begin position="127"/>
        <end position="175"/>
    </location>
</feature>
<comment type="similarity">
    <text evidence="2">Belongs to the TrbI/VirB10 family.</text>
</comment>
<evidence type="ECO:0000313" key="10">
    <source>
        <dbReference type="Proteomes" id="UP000565286"/>
    </source>
</evidence>
<feature type="compositionally biased region" description="Polar residues" evidence="7">
    <location>
        <begin position="1"/>
        <end position="12"/>
    </location>
</feature>
<feature type="region of interest" description="Disordered" evidence="7">
    <location>
        <begin position="74"/>
        <end position="113"/>
    </location>
</feature>
<dbReference type="Pfam" id="PF03743">
    <property type="entry name" value="TrbI"/>
    <property type="match status" value="1"/>
</dbReference>
<evidence type="ECO:0000256" key="3">
    <source>
        <dbReference type="ARBA" id="ARBA00022475"/>
    </source>
</evidence>
<feature type="compositionally biased region" description="Low complexity" evidence="7">
    <location>
        <begin position="99"/>
        <end position="108"/>
    </location>
</feature>
<evidence type="ECO:0000256" key="8">
    <source>
        <dbReference type="SAM" id="Phobius"/>
    </source>
</evidence>
<dbReference type="RefSeq" id="WP_183897748.1">
    <property type="nucleotide sequence ID" value="NZ_JACIDV010000018.1"/>
</dbReference>
<feature type="compositionally biased region" description="Pro residues" evidence="7">
    <location>
        <begin position="84"/>
        <end position="98"/>
    </location>
</feature>
<dbReference type="InterPro" id="IPR047695">
    <property type="entry name" value="T4SS_VirB10/PtlG"/>
</dbReference>
<evidence type="ECO:0000256" key="5">
    <source>
        <dbReference type="ARBA" id="ARBA00022989"/>
    </source>
</evidence>
<keyword evidence="3" id="KW-1003">Cell membrane</keyword>
<dbReference type="CDD" id="cd16429">
    <property type="entry name" value="VirB10"/>
    <property type="match status" value="1"/>
</dbReference>
<feature type="region of interest" description="Disordered" evidence="7">
    <location>
        <begin position="1"/>
        <end position="22"/>
    </location>
</feature>
<keyword evidence="10" id="KW-1185">Reference proteome</keyword>
<keyword evidence="5 8" id="KW-1133">Transmembrane helix</keyword>
<evidence type="ECO:0000256" key="4">
    <source>
        <dbReference type="ARBA" id="ARBA00022692"/>
    </source>
</evidence>
<accession>A0A7W6CBI6</accession>
<organism evidence="9 10">
    <name type="scientific">Rhizobium skierniewicense</name>
    <dbReference type="NCBI Taxonomy" id="984260"/>
    <lineage>
        <taxon>Bacteria</taxon>
        <taxon>Pseudomonadati</taxon>
        <taxon>Pseudomonadota</taxon>
        <taxon>Alphaproteobacteria</taxon>
        <taxon>Hyphomicrobiales</taxon>
        <taxon>Rhizobiaceae</taxon>
        <taxon>Rhizobium/Agrobacterium group</taxon>
        <taxon>Rhizobium</taxon>
    </lineage>
</organism>
<feature type="transmembrane region" description="Helical" evidence="8">
    <location>
        <begin position="40"/>
        <end position="57"/>
    </location>
</feature>
<evidence type="ECO:0000256" key="7">
    <source>
        <dbReference type="SAM" id="MobiDB-lite"/>
    </source>
</evidence>
<dbReference type="AlphaFoldDB" id="A0A7W6CBI6"/>
<comment type="subcellular location">
    <subcellularLocation>
        <location evidence="1">Cell membrane</location>
        <topology evidence="1">Single-pass membrane protein</topology>
    </subcellularLocation>
</comment>
<reference evidence="9 10" key="1">
    <citation type="submission" date="2020-08" db="EMBL/GenBank/DDBJ databases">
        <title>Genomic Encyclopedia of Type Strains, Phase IV (KMG-IV): sequencing the most valuable type-strain genomes for metagenomic binning, comparative biology and taxonomic classification.</title>
        <authorList>
            <person name="Goeker M."/>
        </authorList>
    </citation>
    <scope>NUCLEOTIDE SEQUENCE [LARGE SCALE GENOMIC DNA]</scope>
    <source>
        <strain evidence="9 10">DSM 26438</strain>
    </source>
</reference>
<dbReference type="GO" id="GO:0005886">
    <property type="term" value="C:plasma membrane"/>
    <property type="evidence" value="ECO:0007669"/>
    <property type="project" value="UniProtKB-SubCell"/>
</dbReference>
<name>A0A7W6CBI6_9HYPH</name>
<dbReference type="InterPro" id="IPR005498">
    <property type="entry name" value="T4SS_VirB10/TraB/TrbI"/>
</dbReference>
<dbReference type="InterPro" id="IPR042217">
    <property type="entry name" value="T4SS_VirB10/TrbI"/>
</dbReference>
<comment type="caution">
    <text evidence="9">The sequence shown here is derived from an EMBL/GenBank/DDBJ whole genome shotgun (WGS) entry which is preliminary data.</text>
</comment>
<protein>
    <submittedName>
        <fullName evidence="9">Type IV secretion system protein VirB10</fullName>
    </submittedName>
</protein>
<dbReference type="NCBIfam" id="NF038091">
    <property type="entry name" value="T4SS_VirB10"/>
    <property type="match status" value="1"/>
</dbReference>
<keyword evidence="4 8" id="KW-0812">Transmembrane</keyword>